<accession>A0A6J8DIW8</accession>
<dbReference type="SUPFAM" id="SSF57535">
    <property type="entry name" value="Complement control module/SCR domain"/>
    <property type="match status" value="36"/>
</dbReference>
<feature type="chain" id="PRO_5027025746" evidence="5">
    <location>
        <begin position="27"/>
        <end position="2079"/>
    </location>
</feature>
<evidence type="ECO:0000256" key="3">
    <source>
        <dbReference type="ARBA" id="ARBA00023157"/>
    </source>
</evidence>
<feature type="domain" description="Sushi" evidence="6">
    <location>
        <begin position="1524"/>
        <end position="1579"/>
    </location>
</feature>
<feature type="domain" description="Sushi" evidence="6">
    <location>
        <begin position="1747"/>
        <end position="1803"/>
    </location>
</feature>
<dbReference type="EMBL" id="CACVKT020007413">
    <property type="protein sequence ID" value="CAC5407362.1"/>
    <property type="molecule type" value="Genomic_DNA"/>
</dbReference>
<evidence type="ECO:0000256" key="1">
    <source>
        <dbReference type="ARBA" id="ARBA00022729"/>
    </source>
</evidence>
<feature type="disulfide bond" evidence="4">
    <location>
        <begin position="1051"/>
        <end position="1078"/>
    </location>
</feature>
<feature type="disulfide bond" evidence="4">
    <location>
        <begin position="1442"/>
        <end position="1469"/>
    </location>
</feature>
<feature type="domain" description="Sushi" evidence="6">
    <location>
        <begin position="518"/>
        <end position="575"/>
    </location>
</feature>
<feature type="disulfide bond" evidence="4">
    <location>
        <begin position="1550"/>
        <end position="1577"/>
    </location>
</feature>
<keyword evidence="4" id="KW-0768">Sushi</keyword>
<feature type="disulfide bond" evidence="4">
    <location>
        <begin position="1332"/>
        <end position="1359"/>
    </location>
</feature>
<keyword evidence="2" id="KW-0677">Repeat</keyword>
<proteinExistence type="predicted"/>
<evidence type="ECO:0000256" key="5">
    <source>
        <dbReference type="SAM" id="SignalP"/>
    </source>
</evidence>
<dbReference type="PROSITE" id="PS50923">
    <property type="entry name" value="SUSHI"/>
    <property type="match status" value="16"/>
</dbReference>
<feature type="disulfide bond" evidence="4">
    <location>
        <begin position="50"/>
        <end position="93"/>
    </location>
</feature>
<evidence type="ECO:0000313" key="7">
    <source>
        <dbReference type="EMBL" id="CAC5407362.1"/>
    </source>
</evidence>
<feature type="domain" description="Sushi" evidence="6">
    <location>
        <begin position="107"/>
        <end position="166"/>
    </location>
</feature>
<feature type="disulfide bond" evidence="4">
    <location>
        <begin position="137"/>
        <end position="164"/>
    </location>
</feature>
<protein>
    <submittedName>
        <fullName evidence="7">CSMD</fullName>
    </submittedName>
</protein>
<feature type="domain" description="Sushi" evidence="6">
    <location>
        <begin position="1912"/>
        <end position="1968"/>
    </location>
</feature>
<feature type="domain" description="Sushi" evidence="6">
    <location>
        <begin position="347"/>
        <end position="410"/>
    </location>
</feature>
<feature type="domain" description="Sushi" evidence="6">
    <location>
        <begin position="1135"/>
        <end position="1193"/>
    </location>
</feature>
<name>A0A6J8DIW8_MYTCO</name>
<feature type="disulfide bond" evidence="4">
    <location>
        <begin position="939"/>
        <end position="966"/>
    </location>
</feature>
<comment type="caution">
    <text evidence="4">Lacks conserved residue(s) required for the propagation of feature annotation.</text>
</comment>
<feature type="disulfide bond" evidence="4">
    <location>
        <begin position="659"/>
        <end position="686"/>
    </location>
</feature>
<dbReference type="PANTHER" id="PTHR45656:SF4">
    <property type="entry name" value="PROTEIN CBR-CLEC-78"/>
    <property type="match status" value="1"/>
</dbReference>
<feature type="disulfide bond" evidence="4">
    <location>
        <begin position="1164"/>
        <end position="1191"/>
    </location>
</feature>
<gene>
    <name evidence="7" type="ORF">MCOR_40846</name>
</gene>
<feature type="domain" description="Sushi" evidence="6">
    <location>
        <begin position="1304"/>
        <end position="1361"/>
    </location>
</feature>
<dbReference type="Proteomes" id="UP000507470">
    <property type="component" value="Unassembled WGS sequence"/>
</dbReference>
<feature type="disulfide bond" evidence="4">
    <location>
        <begin position="1663"/>
        <end position="1690"/>
    </location>
</feature>
<feature type="disulfide bond" evidence="4">
    <location>
        <begin position="826"/>
        <end position="853"/>
    </location>
</feature>
<dbReference type="OrthoDB" id="6084293at2759"/>
<keyword evidence="3 4" id="KW-1015">Disulfide bond</keyword>
<evidence type="ECO:0000256" key="4">
    <source>
        <dbReference type="PROSITE-ProRule" id="PRU00302"/>
    </source>
</evidence>
<reference evidence="7 8" key="1">
    <citation type="submission" date="2020-06" db="EMBL/GenBank/DDBJ databases">
        <authorList>
            <person name="Li R."/>
            <person name="Bekaert M."/>
        </authorList>
    </citation>
    <scope>NUCLEOTIDE SEQUENCE [LARGE SCALE GENOMIC DNA]</scope>
    <source>
        <strain evidence="8">wild</strain>
    </source>
</reference>
<evidence type="ECO:0000313" key="8">
    <source>
        <dbReference type="Proteomes" id="UP000507470"/>
    </source>
</evidence>
<keyword evidence="8" id="KW-1185">Reference proteome</keyword>
<feature type="disulfide bond" evidence="4">
    <location>
        <begin position="546"/>
        <end position="573"/>
    </location>
</feature>
<dbReference type="InterPro" id="IPR051277">
    <property type="entry name" value="SEZ6_CSMD_C4BPB_Regulators"/>
</dbReference>
<feature type="domain" description="Sushi" evidence="6">
    <location>
        <begin position="1414"/>
        <end position="1471"/>
    </location>
</feature>
<feature type="disulfide bond" evidence="4">
    <location>
        <begin position="79"/>
        <end position="106"/>
    </location>
</feature>
<dbReference type="CDD" id="cd00033">
    <property type="entry name" value="CCP"/>
    <property type="match status" value="26"/>
</dbReference>
<dbReference type="Gene3D" id="2.10.70.10">
    <property type="entry name" value="Complement Module, domain 1"/>
    <property type="match status" value="31"/>
</dbReference>
<dbReference type="Gene3D" id="2.20.28.230">
    <property type="match status" value="5"/>
</dbReference>
<sequence length="2079" mass="231312">MVAYFSLPSILLLALCMSEEAGRCLGHDCKEGQTCYFLKDGSNKCLHTECVISPPTVNHAYIIDKDIVYKLKSSIHYKCANGFKMFGNNEVVCRAGGMWSKINFECLDCGPPPLLGNATVSTKTVLTTLESYVYYKCNSGYAATSSVRVKCRSNALWSNPSATCKALCSSFPTIQNAQINSTTNQRIVDTKIFYTCNIGYEPPQMWIQCLDNIISNDPLAVWSDPNENCRRDCGEAPIPEGANMTVYRGVHSTMSLTCSDDYIATGVVNAKCENGIWDLGSFNCWWKHCGNPPYLYGAKRTFTGTIVGHKTTHVCRNDYADVAGVGSVKSYCELGGNWSTVFINCSRKCYSPPTMLNAYYPTGTTTYEGSVVFYTCESRFTLVGESDNSTCMASGVWIGPDFECIPDCRSPHSVSNAKPAIYNSTLTPFNALYECEVDYTIIGDSYISCQANSQWTTEMFICSGCTNPPSVPNAALHIDLLQSDSMVYYDCDIGFNSIGYKYIDCIDNSWTVRRFICTPCTEPQSVQNATYKIEQISNNFEVLYQCDTGLLLIGNKFTQCQVDETWTYPTFICTDCPSAPSVANAVVNIPLIRHDEQQLTYKCKTNFYLYGPNILSCQNDTTWSSIMFSCIVCPNPSNVMGASFKYKMEQNNMIFYYECVEGLTLVGDSTLQCKSNRVWTPPMFVCTGCSYPTLLAGTSITIVRASTVNIVKYSCDGGLNLIGNSEITCQESLNWTDPLFFCTGCTNPPSVPNAALHIDLLQNDTMVYYDCDSGFNSVGYQYIDCFGNSWTVRKFICTLCTEPPSVQNATYKIEKINNEFEVFYQCDNGLILIGNEFINCQTDATWKYPTFICTDCPIAPSVPNAVVNIPLIRHDEQLLTYKCINGFHLYGPSILSCQNDTTWSSIMFACIACPSPSNVTGASFKFEMEQNDMIFFYECDVGLTLVGDGTMQCQSNAEWTPQRFICTECTHPIPLNDTSISIIQDSGTYKATYKCNGGSNLIGNGIITCQENITWTDPLFFCSECSYPPIVPHGNLHIDLIQTDQMVYYDCNEGFNFFGEKYIKCENDDTWTNPTFICTPCTEPPSVQNASYNIENINSNYEVLYECDVGLLLIGNKFIDCQSNGTWTYPTLLCTECPAAPSVLNAAVNVDLIRHDDSKLAYQCLPSFNMYGSNEINCNINSTWTPTVFACIECLNPGNVTNAVFTFVIENGHMIFFYECEDGLHLIGDNALQCQSNSEWTQQKFTCSRCADPPEIANALFKFETTLNITYLRYECEPGLNLVGNGSIKCQHDNIWSQQKFLCTSCSEPTDVMNAMYTVEKLNSSYTVVYKCDDGFNLLGNGVIECQSDRSWTDFQFICTQCTDPPEIQDASFEVVHGDNNVVYECDVGLNLIGNENIECQSDGNWTDRSFICIVCSEPADVMNAMYTVEKLDSNYTVIYKCTDDFNLFGNGVMECQSDGNWTDYNFICTQCTDLPIIQKATSRIVHDDHNVVYECDEELNLIGNENIECDPDGNWTDRSFICIECTEPPAVQNATFKVVPGENIVVYECDSELNLIGNENIECQSDGNWTYPSFICIACVEPPVVKNGTYTFETVDNNHVARYRCADGFNLIGNDVIECQLNGSWTDLNLKCTDCPDPPNIMNAALNIEDIRHDDVDLTYMCNDGYYLFGVETISCQANLSWSPPTFVCTGCSNPPNVLNATVEFLMDKNNTTFYYNCEEGSHLIGNSSIICLSSNNWTTPLFKCSACSYPPYKQNTTIEVEVVAGDPVVKYSCLSGLTQIGIEYTACENNTWTSPTFICSACPYPPYIQNTTIEVEVIAGDPVVKYSCISGLTQIGFEYTACDNNTWTLPTFTCSTCTYPPYIQNTTIEVEVIAGDPVVKYSCITGLTQIGFEYTACDNNTWTLPTFICSACPYPPYIQNTTIEVEVIAGDPVVKYSCISGLTQIGFEYTACDNNTWTLPTFICSTCTYPPYIQNTTIEVEVIAGDPVVKYSCITGLTQIGFEYTACDNNTWALPTFVCSECGLPPSRPNATILVEKDQNDIIVNYTCHNGYNITGLPTLQCEMGTWVVGNFTCVSV</sequence>
<organism evidence="7 8">
    <name type="scientific">Mytilus coruscus</name>
    <name type="common">Sea mussel</name>
    <dbReference type="NCBI Taxonomy" id="42192"/>
    <lineage>
        <taxon>Eukaryota</taxon>
        <taxon>Metazoa</taxon>
        <taxon>Spiralia</taxon>
        <taxon>Lophotrochozoa</taxon>
        <taxon>Mollusca</taxon>
        <taxon>Bivalvia</taxon>
        <taxon>Autobranchia</taxon>
        <taxon>Pteriomorphia</taxon>
        <taxon>Mytilida</taxon>
        <taxon>Mytiloidea</taxon>
        <taxon>Mytilidae</taxon>
        <taxon>Mytilinae</taxon>
        <taxon>Mytilus</taxon>
    </lineage>
</organism>
<feature type="domain" description="Sushi" evidence="6">
    <location>
        <begin position="631"/>
        <end position="688"/>
    </location>
</feature>
<feature type="domain" description="Sushi" evidence="6">
    <location>
        <begin position="798"/>
        <end position="855"/>
    </location>
</feature>
<feature type="domain" description="Sushi" evidence="6">
    <location>
        <begin position="1634"/>
        <end position="1692"/>
    </location>
</feature>
<dbReference type="InterPro" id="IPR035976">
    <property type="entry name" value="Sushi/SCR/CCP_sf"/>
</dbReference>
<feature type="domain" description="Sushi" evidence="6">
    <location>
        <begin position="2022"/>
        <end position="2078"/>
    </location>
</feature>
<keyword evidence="1 5" id="KW-0732">Signal</keyword>
<feature type="domain" description="Sushi" evidence="6">
    <location>
        <begin position="1023"/>
        <end position="1080"/>
    </location>
</feature>
<feature type="signal peptide" evidence="5">
    <location>
        <begin position="1"/>
        <end position="26"/>
    </location>
</feature>
<dbReference type="InterPro" id="IPR000436">
    <property type="entry name" value="Sushi_SCR_CCP_dom"/>
</dbReference>
<feature type="domain" description="Sushi" evidence="6">
    <location>
        <begin position="911"/>
        <end position="968"/>
    </location>
</feature>
<feature type="domain" description="Sushi" evidence="6">
    <location>
        <begin position="48"/>
        <end position="106"/>
    </location>
</feature>
<dbReference type="Pfam" id="PF00084">
    <property type="entry name" value="Sushi"/>
    <property type="match status" value="25"/>
</dbReference>
<dbReference type="SMART" id="SM00032">
    <property type="entry name" value="CCP"/>
    <property type="match status" value="36"/>
</dbReference>
<evidence type="ECO:0000256" key="2">
    <source>
        <dbReference type="ARBA" id="ARBA00022737"/>
    </source>
</evidence>
<evidence type="ECO:0000259" key="6">
    <source>
        <dbReference type="PROSITE" id="PS50923"/>
    </source>
</evidence>
<dbReference type="PANTHER" id="PTHR45656">
    <property type="entry name" value="PROTEIN CBR-CLEC-78"/>
    <property type="match status" value="1"/>
</dbReference>